<dbReference type="UniPathway" id="UPA00344"/>
<dbReference type="RefSeq" id="WP_004029662.1">
    <property type="nucleotide sequence ID" value="NZ_AMPO01000001.1"/>
</dbReference>
<evidence type="ECO:0000256" key="2">
    <source>
        <dbReference type="ARBA" id="ARBA00022691"/>
    </source>
</evidence>
<keyword evidence="8 11" id="KW-0501">Molybdenum cofactor biosynthesis</keyword>
<evidence type="ECO:0000256" key="6">
    <source>
        <dbReference type="ARBA" id="ARBA00023014"/>
    </source>
</evidence>
<evidence type="ECO:0000256" key="4">
    <source>
        <dbReference type="ARBA" id="ARBA00022741"/>
    </source>
</evidence>
<evidence type="ECO:0000313" key="13">
    <source>
        <dbReference type="EMBL" id="EKF87082.1"/>
    </source>
</evidence>
<comment type="cofactor">
    <cofactor evidence="11">
        <name>[4Fe-4S] cluster</name>
        <dbReference type="ChEBI" id="CHEBI:49883"/>
    </cofactor>
    <text evidence="11">Binds 2 [4Fe-4S] clusters. Binds 1 [4Fe-4S] cluster coordinated with 3 cysteines and an exchangeable S-adenosyl-L-methionine and 1 [4Fe-4S] cluster coordinated with 3 cysteines and the GTP-derived substrate.</text>
</comment>
<evidence type="ECO:0000256" key="11">
    <source>
        <dbReference type="HAMAP-Rule" id="MF_01225"/>
    </source>
</evidence>
<feature type="binding site" evidence="11">
    <location>
        <position position="22"/>
    </location>
    <ligand>
        <name>[4Fe-4S] cluster</name>
        <dbReference type="ChEBI" id="CHEBI:49883"/>
        <label>1</label>
        <note>4Fe-4S-S-AdoMet</note>
    </ligand>
</feature>
<dbReference type="SFLD" id="SFLDG01386">
    <property type="entry name" value="main_SPASM_domain-containing"/>
    <property type="match status" value="1"/>
</dbReference>
<proteinExistence type="inferred from homology"/>
<dbReference type="Gene3D" id="3.20.20.70">
    <property type="entry name" value="Aldolase class I"/>
    <property type="match status" value="1"/>
</dbReference>
<dbReference type="PANTHER" id="PTHR22960:SF0">
    <property type="entry name" value="MOLYBDENUM COFACTOR BIOSYNTHESIS PROTEIN 1"/>
    <property type="match status" value="1"/>
</dbReference>
<evidence type="ECO:0000256" key="5">
    <source>
        <dbReference type="ARBA" id="ARBA00023004"/>
    </source>
</evidence>
<dbReference type="EC" id="4.1.99.22" evidence="11"/>
<dbReference type="GO" id="GO:0006777">
    <property type="term" value="P:Mo-molybdopterin cofactor biosynthetic process"/>
    <property type="evidence" value="ECO:0007669"/>
    <property type="project" value="UniProtKB-UniRule"/>
</dbReference>
<dbReference type="AlphaFoldDB" id="K2R788"/>
<keyword evidence="1 11" id="KW-0004">4Fe-4S</keyword>
<dbReference type="EMBL" id="AMPO01000001">
    <property type="protein sequence ID" value="EKF87082.1"/>
    <property type="molecule type" value="Genomic_DNA"/>
</dbReference>
<feature type="binding site" evidence="11">
    <location>
        <position position="153"/>
    </location>
    <ligand>
        <name>GTP</name>
        <dbReference type="ChEBI" id="CHEBI:37565"/>
    </ligand>
</feature>
<dbReference type="PROSITE" id="PS51918">
    <property type="entry name" value="RADICAL_SAM"/>
    <property type="match status" value="1"/>
</dbReference>
<dbReference type="GO" id="GO:1904047">
    <property type="term" value="F:S-adenosyl-L-methionine binding"/>
    <property type="evidence" value="ECO:0007669"/>
    <property type="project" value="UniProtKB-UniRule"/>
</dbReference>
<dbReference type="PROSITE" id="PS01305">
    <property type="entry name" value="MOAA_NIFB_PQQE"/>
    <property type="match status" value="1"/>
</dbReference>
<keyword evidence="2 11" id="KW-0949">S-adenosyl-L-methionine</keyword>
<comment type="pathway">
    <text evidence="11">Cofactor biosynthesis; molybdopterin biosynthesis.</text>
</comment>
<dbReference type="SFLD" id="SFLDS00029">
    <property type="entry name" value="Radical_SAM"/>
    <property type="match status" value="1"/>
</dbReference>
<keyword evidence="9 11" id="KW-0456">Lyase</keyword>
<comment type="caution">
    <text evidence="13">The sequence shown here is derived from an EMBL/GenBank/DDBJ whole genome shotgun (WGS) entry which is preliminary data.</text>
</comment>
<evidence type="ECO:0000256" key="1">
    <source>
        <dbReference type="ARBA" id="ARBA00022485"/>
    </source>
</evidence>
<comment type="caution">
    <text evidence="11">Lacks conserved residue(s) required for the propagation of feature annotation.</text>
</comment>
<dbReference type="PATRIC" id="fig|1204725.3.peg.470"/>
<feature type="domain" description="Radical SAM core" evidence="12">
    <location>
        <begin position="6"/>
        <end position="237"/>
    </location>
</feature>
<dbReference type="PANTHER" id="PTHR22960">
    <property type="entry name" value="MOLYBDOPTERIN COFACTOR SYNTHESIS PROTEIN A"/>
    <property type="match status" value="1"/>
</dbReference>
<gene>
    <name evidence="11 13" type="primary">moaA</name>
    <name evidence="13" type="ORF">A994_02320</name>
</gene>
<evidence type="ECO:0000256" key="9">
    <source>
        <dbReference type="ARBA" id="ARBA00023239"/>
    </source>
</evidence>
<dbReference type="InterPro" id="IPR000385">
    <property type="entry name" value="MoaA_NifB_PqqE_Fe-S-bd_CS"/>
</dbReference>
<evidence type="ECO:0000256" key="3">
    <source>
        <dbReference type="ARBA" id="ARBA00022723"/>
    </source>
</evidence>
<evidence type="ECO:0000313" key="14">
    <source>
        <dbReference type="Proteomes" id="UP000007360"/>
    </source>
</evidence>
<dbReference type="NCBIfam" id="TIGR02668">
    <property type="entry name" value="moaA_archaeal"/>
    <property type="match status" value="1"/>
</dbReference>
<dbReference type="InterPro" id="IPR058240">
    <property type="entry name" value="rSAM_sf"/>
</dbReference>
<dbReference type="GO" id="GO:0046872">
    <property type="term" value="F:metal ion binding"/>
    <property type="evidence" value="ECO:0007669"/>
    <property type="project" value="UniProtKB-KW"/>
</dbReference>
<feature type="binding site" evidence="11">
    <location>
        <position position="253"/>
    </location>
    <ligand>
        <name>[4Fe-4S] cluster</name>
        <dbReference type="ChEBI" id="CHEBI:49883"/>
        <label>2</label>
        <note>4Fe-4S-substrate</note>
    </ligand>
</feature>
<reference evidence="13 14" key="1">
    <citation type="journal article" date="2012" name="J. Bacteriol.">
        <title>Draft genome sequence of Methanobacterium formicicum DSM 3637, an archaebacterium isolated from the methane producer amoeba Pelomyxa palustris.</title>
        <authorList>
            <person name="Gutierrez G."/>
        </authorList>
    </citation>
    <scope>NUCLEOTIDE SEQUENCE [LARGE SCALE GENOMIC DNA]</scope>
    <source>
        <strain evidence="14">DSM 3637 / PP1</strain>
    </source>
</reference>
<feature type="binding site" evidence="11">
    <location>
        <position position="116"/>
    </location>
    <ligand>
        <name>S-adenosyl-L-methionine</name>
        <dbReference type="ChEBI" id="CHEBI:59789"/>
    </ligand>
</feature>
<dbReference type="GO" id="GO:0051539">
    <property type="term" value="F:4 iron, 4 sulfur cluster binding"/>
    <property type="evidence" value="ECO:0007669"/>
    <property type="project" value="UniProtKB-UniRule"/>
</dbReference>
<feature type="binding site" evidence="11">
    <location>
        <position position="29"/>
    </location>
    <ligand>
        <name>[4Fe-4S] cluster</name>
        <dbReference type="ChEBI" id="CHEBI:49883"/>
        <label>1</label>
        <note>4Fe-4S-S-AdoMet</note>
    </ligand>
</feature>
<dbReference type="Proteomes" id="UP000007360">
    <property type="component" value="Unassembled WGS sequence"/>
</dbReference>
<dbReference type="CDD" id="cd21117">
    <property type="entry name" value="Twitch_MoaA"/>
    <property type="match status" value="1"/>
</dbReference>
<feature type="binding site" evidence="11">
    <location>
        <position position="66"/>
    </location>
    <ligand>
        <name>S-adenosyl-L-methionine</name>
        <dbReference type="ChEBI" id="CHEBI:59789"/>
    </ligand>
</feature>
<dbReference type="InterPro" id="IPR006638">
    <property type="entry name" value="Elp3/MiaA/NifB-like_rSAM"/>
</dbReference>
<comment type="catalytic activity">
    <reaction evidence="10 11">
        <text>GTP + AH2 + S-adenosyl-L-methionine = (8S)-3',8-cyclo-7,8-dihydroguanosine 5'-triphosphate + 5'-deoxyadenosine + L-methionine + A + H(+)</text>
        <dbReference type="Rhea" id="RHEA:49576"/>
        <dbReference type="ChEBI" id="CHEBI:13193"/>
        <dbReference type="ChEBI" id="CHEBI:15378"/>
        <dbReference type="ChEBI" id="CHEBI:17319"/>
        <dbReference type="ChEBI" id="CHEBI:17499"/>
        <dbReference type="ChEBI" id="CHEBI:37565"/>
        <dbReference type="ChEBI" id="CHEBI:57844"/>
        <dbReference type="ChEBI" id="CHEBI:59789"/>
        <dbReference type="ChEBI" id="CHEBI:131766"/>
        <dbReference type="EC" id="4.1.99.22"/>
    </reaction>
</comment>
<comment type="function">
    <text evidence="11">Catalyzes the cyclization of GTP to (8S)-3',8-cyclo-7,8-dihydroguanosine 5'-triphosphate.</text>
</comment>
<protein>
    <recommendedName>
        <fullName evidence="11">Probable GTP 3',8-cyclase</fullName>
        <ecNumber evidence="11">4.1.99.22</ecNumber>
    </recommendedName>
    <alternativeName>
        <fullName evidence="11">Molybdenum cofactor biosynthesis protein A</fullName>
    </alternativeName>
</protein>
<keyword evidence="5 11" id="KW-0408">Iron</keyword>
<feature type="binding site" evidence="11">
    <location>
        <position position="267"/>
    </location>
    <ligand>
        <name>[4Fe-4S] cluster</name>
        <dbReference type="ChEBI" id="CHEBI:49883"/>
        <label>2</label>
        <note>4Fe-4S-substrate</note>
    </ligand>
</feature>
<keyword evidence="7 11" id="KW-0342">GTP-binding</keyword>
<comment type="similarity">
    <text evidence="11">Belongs to the radical SAM superfamily. MoaA family.</text>
</comment>
<dbReference type="OrthoDB" id="6925at2157"/>
<evidence type="ECO:0000259" key="12">
    <source>
        <dbReference type="PROSITE" id="PS51918"/>
    </source>
</evidence>
<dbReference type="InterPro" id="IPR040064">
    <property type="entry name" value="MoaA-like"/>
</dbReference>
<evidence type="ECO:0000256" key="8">
    <source>
        <dbReference type="ARBA" id="ARBA00023150"/>
    </source>
</evidence>
<dbReference type="InterPro" id="IPR013785">
    <property type="entry name" value="Aldolase_TIM"/>
</dbReference>
<dbReference type="InterPro" id="IPR050105">
    <property type="entry name" value="MoCo_biosynth_MoaA/MoaC"/>
</dbReference>
<feature type="binding site" evidence="11">
    <location>
        <position position="92"/>
    </location>
    <ligand>
        <name>GTP</name>
        <dbReference type="ChEBI" id="CHEBI:37565"/>
    </ligand>
</feature>
<evidence type="ECO:0000256" key="10">
    <source>
        <dbReference type="ARBA" id="ARBA00048697"/>
    </source>
</evidence>
<dbReference type="SMART" id="SM00729">
    <property type="entry name" value="Elp3"/>
    <property type="match status" value="1"/>
</dbReference>
<dbReference type="SUPFAM" id="SSF102114">
    <property type="entry name" value="Radical SAM enzymes"/>
    <property type="match status" value="1"/>
</dbReference>
<keyword evidence="14" id="KW-1185">Reference proteome</keyword>
<feature type="binding site" evidence="11">
    <location>
        <position position="15"/>
    </location>
    <ligand>
        <name>GTP</name>
        <dbReference type="ChEBI" id="CHEBI:37565"/>
    </ligand>
</feature>
<dbReference type="HAMAP" id="MF_01225_A">
    <property type="entry name" value="MoaA_A"/>
    <property type="match status" value="1"/>
</dbReference>
<dbReference type="GO" id="GO:0005525">
    <property type="term" value="F:GTP binding"/>
    <property type="evidence" value="ECO:0007669"/>
    <property type="project" value="UniProtKB-UniRule"/>
</dbReference>
<feature type="binding site" evidence="11">
    <location>
        <position position="26"/>
    </location>
    <ligand>
        <name>[4Fe-4S] cluster</name>
        <dbReference type="ChEBI" id="CHEBI:49883"/>
        <label>1</label>
        <note>4Fe-4S-S-AdoMet</note>
    </ligand>
</feature>
<dbReference type="Pfam" id="PF04055">
    <property type="entry name" value="Radical_SAM"/>
    <property type="match status" value="1"/>
</dbReference>
<dbReference type="Pfam" id="PF06463">
    <property type="entry name" value="Mob_synth_C"/>
    <property type="match status" value="1"/>
</dbReference>
<organism evidence="13 14">
    <name type="scientific">Methanobacterium formicicum (strain DSM 3637 / PP1)</name>
    <dbReference type="NCBI Taxonomy" id="1204725"/>
    <lineage>
        <taxon>Archaea</taxon>
        <taxon>Methanobacteriati</taxon>
        <taxon>Methanobacteriota</taxon>
        <taxon>Methanomada group</taxon>
        <taxon>Methanobacteria</taxon>
        <taxon>Methanobacteriales</taxon>
        <taxon>Methanobacteriaceae</taxon>
        <taxon>Methanobacterium</taxon>
    </lineage>
</organism>
<dbReference type="InterPro" id="IPR007197">
    <property type="entry name" value="rSAM"/>
</dbReference>
<name>K2R788_METFP</name>
<dbReference type="InterPro" id="IPR010505">
    <property type="entry name" value="MoaA_twitch"/>
</dbReference>
<feature type="binding site" evidence="11">
    <location>
        <position position="250"/>
    </location>
    <ligand>
        <name>[4Fe-4S] cluster</name>
        <dbReference type="ChEBI" id="CHEBI:49883"/>
        <label>2</label>
        <note>4Fe-4S-substrate</note>
    </ligand>
</feature>
<dbReference type="InterPro" id="IPR013485">
    <property type="entry name" value="MoaA_arc"/>
</dbReference>
<feature type="binding site" evidence="11">
    <location>
        <begin position="255"/>
        <end position="257"/>
    </location>
    <ligand>
        <name>GTP</name>
        <dbReference type="ChEBI" id="CHEBI:37565"/>
    </ligand>
</feature>
<dbReference type="GO" id="GO:0061798">
    <property type="term" value="F:GTP 3',8'-cyclase activity"/>
    <property type="evidence" value="ECO:0007669"/>
    <property type="project" value="UniProtKB-UniRule"/>
</dbReference>
<feature type="binding site" evidence="11">
    <location>
        <position position="62"/>
    </location>
    <ligand>
        <name>GTP</name>
        <dbReference type="ChEBI" id="CHEBI:37565"/>
    </ligand>
</feature>
<accession>K2R788</accession>
<keyword evidence="4 11" id="KW-0547">Nucleotide-binding</keyword>
<dbReference type="GO" id="GO:0061799">
    <property type="term" value="F:cyclic pyranopterin monophosphate synthase activity"/>
    <property type="evidence" value="ECO:0007669"/>
    <property type="project" value="TreeGrafter"/>
</dbReference>
<dbReference type="CDD" id="cd01335">
    <property type="entry name" value="Radical_SAM"/>
    <property type="match status" value="1"/>
</dbReference>
<dbReference type="NCBIfam" id="NF001199">
    <property type="entry name" value="PRK00164.2-1"/>
    <property type="match status" value="1"/>
</dbReference>
<keyword evidence="3 11" id="KW-0479">Metal-binding</keyword>
<keyword evidence="6 11" id="KW-0411">Iron-sulfur</keyword>
<sequence>MTVTDTYQRPIISLRISITNRCNVNCFYCHHDGILPQKYEMTPDEIHRIAQVARDIGVQKIRLSGGEPLIRDDIVEIVSKISSIGFKDVSITTNGTFLDKYADSLVEAGLNRVNVSLDTLKPEIYRFITKKDYLQKAKQGIIHASESGLYPVKVNMVVMKGLNHDEIWDMFNFCQENGAVLQLIELLKTENCPDNGFIDDYHYKMDDLEEELVNRADKVKTRKFMQDRKKYFVDGGEIEVVKPMDNTQFCKNCTRIRITPEGKLKPCLLRNDNLVDFIEPMRQGKSNEELKKLFLKAIENREPYYDKCS</sequence>
<feature type="binding site" evidence="11">
    <location>
        <position position="28"/>
    </location>
    <ligand>
        <name>S-adenosyl-L-methionine</name>
        <dbReference type="ChEBI" id="CHEBI:59789"/>
    </ligand>
</feature>
<dbReference type="SFLD" id="SFLDG01383">
    <property type="entry name" value="cyclic_pyranopterin_phosphate"/>
    <property type="match status" value="1"/>
</dbReference>
<evidence type="ECO:0000256" key="7">
    <source>
        <dbReference type="ARBA" id="ARBA00023134"/>
    </source>
</evidence>
<dbReference type="SFLD" id="SFLDG01067">
    <property type="entry name" value="SPASM/twitch_domain_containing"/>
    <property type="match status" value="1"/>
</dbReference>